<evidence type="ECO:0000313" key="2">
    <source>
        <dbReference type="EMBL" id="RSK50109.1"/>
    </source>
</evidence>
<evidence type="ECO:0000313" key="3">
    <source>
        <dbReference type="Proteomes" id="UP000273500"/>
    </source>
</evidence>
<dbReference type="OrthoDB" id="871734at2"/>
<evidence type="ECO:0000259" key="1">
    <source>
        <dbReference type="Pfam" id="PF07693"/>
    </source>
</evidence>
<dbReference type="InterPro" id="IPR027417">
    <property type="entry name" value="P-loop_NTPase"/>
</dbReference>
<dbReference type="AlphaFoldDB" id="A0A428KU08"/>
<organism evidence="2 3">
    <name type="scientific">Hymenobacter rigui</name>
    <dbReference type="NCBI Taxonomy" id="334424"/>
    <lineage>
        <taxon>Bacteria</taxon>
        <taxon>Pseudomonadati</taxon>
        <taxon>Bacteroidota</taxon>
        <taxon>Cytophagia</taxon>
        <taxon>Cytophagales</taxon>
        <taxon>Hymenobacteraceae</taxon>
        <taxon>Hymenobacter</taxon>
    </lineage>
</organism>
<feature type="domain" description="KAP NTPase" evidence="1">
    <location>
        <begin position="26"/>
        <end position="225"/>
    </location>
</feature>
<dbReference type="SUPFAM" id="SSF52540">
    <property type="entry name" value="P-loop containing nucleoside triphosphate hydrolases"/>
    <property type="match status" value="1"/>
</dbReference>
<gene>
    <name evidence="2" type="ORF">EI291_05510</name>
</gene>
<protein>
    <recommendedName>
        <fullName evidence="1">KAP NTPase domain-containing protein</fullName>
    </recommendedName>
</protein>
<dbReference type="Pfam" id="PF07693">
    <property type="entry name" value="KAP_NTPase"/>
    <property type="match status" value="1"/>
</dbReference>
<sequence>MTLKITSDEQSTKFKQHLDAERNERIIFSGAFGIGKTHFLQQYFSKANTDYLAIRLSPVNYSVSSNEDIFQLIKYDILFELMAVHRLTLEADPIDRSIAYPTLLPTKINSILQGLIGMVPLLNKDSAFIEPVVKSINSFYDVIESIEEQRKDPELTKPVLAFAEKVAATSLLEIDYITRFLEDSLNELKQKRGARFKVLVIDDLDRIDPEHIFRLFNIFSAHLDYNSSSNNKFGFDKVVFVCDIHNIRTIFHSRYGADTDFNGYIDKFYSLDMFHFDNRQEVKRIVDEFAAGIGVPEGYQNFFELYIKKKHRRRIKAQLPLILEELVHAGALKLRRIATTHQVIFPFVERKIRFDRKGREVGNWQIPIVVVLEMLQLILGGTWALEAGLKKLASYEKSQEYTDQSVTDQDFLVGNLLPILDYEQHKFKSSHSVNNSDATGLLGFEHPQTKQFIAYQLLETGESHDQYYGYIKLVDGDAYHSQELDYFSLLYLAFTQLKQIGYFS</sequence>
<comment type="caution">
    <text evidence="2">The sequence shown here is derived from an EMBL/GenBank/DDBJ whole genome shotgun (WGS) entry which is preliminary data.</text>
</comment>
<name>A0A428KU08_9BACT</name>
<reference evidence="2 3" key="1">
    <citation type="submission" date="2018-12" db="EMBL/GenBank/DDBJ databases">
        <authorList>
            <person name="Feng G."/>
            <person name="Zhu H."/>
        </authorList>
    </citation>
    <scope>NUCLEOTIDE SEQUENCE [LARGE SCALE GENOMIC DNA]</scope>
    <source>
        <strain evidence="2 3">KCTC 12533</strain>
    </source>
</reference>
<accession>A0A428KU08</accession>
<keyword evidence="3" id="KW-1185">Reference proteome</keyword>
<dbReference type="InterPro" id="IPR011646">
    <property type="entry name" value="KAP_P-loop"/>
</dbReference>
<dbReference type="EMBL" id="RWIT01000002">
    <property type="protein sequence ID" value="RSK50109.1"/>
    <property type="molecule type" value="Genomic_DNA"/>
</dbReference>
<dbReference type="Proteomes" id="UP000273500">
    <property type="component" value="Unassembled WGS sequence"/>
</dbReference>
<dbReference type="RefSeq" id="WP_125418807.1">
    <property type="nucleotide sequence ID" value="NZ_RWIT01000002.1"/>
</dbReference>
<proteinExistence type="predicted"/>